<gene>
    <name evidence="2" type="ORF">HMPREF2531_01912</name>
</gene>
<dbReference type="RefSeq" id="WP_061435487.1">
    <property type="nucleotide sequence ID" value="NZ_KQ968691.1"/>
</dbReference>
<dbReference type="Gene3D" id="2.60.40.2620">
    <property type="entry name" value="Fimbrillin-like"/>
    <property type="match status" value="1"/>
</dbReference>
<dbReference type="Pfam" id="PF13149">
    <property type="entry name" value="Mfa_like_1"/>
    <property type="match status" value="1"/>
</dbReference>
<evidence type="ECO:0008006" key="4">
    <source>
        <dbReference type="Google" id="ProtNLM"/>
    </source>
</evidence>
<feature type="compositionally biased region" description="Low complexity" evidence="1">
    <location>
        <begin position="315"/>
        <end position="331"/>
    </location>
</feature>
<dbReference type="InterPro" id="IPR025049">
    <property type="entry name" value="Mfa-like_1"/>
</dbReference>
<dbReference type="Proteomes" id="UP000070319">
    <property type="component" value="Unassembled WGS sequence"/>
</dbReference>
<dbReference type="AlphaFoldDB" id="A0A139LJP9"/>
<name>A0A139LJP9_9BACE</name>
<evidence type="ECO:0000256" key="1">
    <source>
        <dbReference type="SAM" id="MobiDB-lite"/>
    </source>
</evidence>
<dbReference type="Gene3D" id="2.60.40.2630">
    <property type="match status" value="1"/>
</dbReference>
<evidence type="ECO:0000313" key="3">
    <source>
        <dbReference type="Proteomes" id="UP000070319"/>
    </source>
</evidence>
<dbReference type="InterPro" id="IPR042278">
    <property type="entry name" value="Mfa-like_1_N"/>
</dbReference>
<evidence type="ECO:0000313" key="2">
    <source>
        <dbReference type="EMBL" id="KXT51659.1"/>
    </source>
</evidence>
<dbReference type="CDD" id="cd13121">
    <property type="entry name" value="BF2867_like_C"/>
    <property type="match status" value="1"/>
</dbReference>
<organism evidence="2">
    <name type="scientific">Bacteroides intestinalis</name>
    <dbReference type="NCBI Taxonomy" id="329854"/>
    <lineage>
        <taxon>Bacteria</taxon>
        <taxon>Pseudomonadati</taxon>
        <taxon>Bacteroidota</taxon>
        <taxon>Bacteroidia</taxon>
        <taxon>Bacteroidales</taxon>
        <taxon>Bacteroidaceae</taxon>
        <taxon>Bacteroides</taxon>
    </lineage>
</organism>
<dbReference type="PATRIC" id="fig|329854.7.peg.1946"/>
<accession>A0A139LJP9</accession>
<protein>
    <recommendedName>
        <fullName evidence="4">Fimbrillin family protein</fullName>
    </recommendedName>
</protein>
<dbReference type="CDD" id="cd13120">
    <property type="entry name" value="BF2867_like_N"/>
    <property type="match status" value="1"/>
</dbReference>
<comment type="caution">
    <text evidence="2">The sequence shown here is derived from an EMBL/GenBank/DDBJ whole genome shotgun (WGS) entry which is preliminary data.</text>
</comment>
<proteinExistence type="predicted"/>
<dbReference type="PROSITE" id="PS51257">
    <property type="entry name" value="PROKAR_LIPOPROTEIN"/>
    <property type="match status" value="1"/>
</dbReference>
<feature type="region of interest" description="Disordered" evidence="1">
    <location>
        <begin position="308"/>
        <end position="331"/>
    </location>
</feature>
<dbReference type="EMBL" id="LTDF01000073">
    <property type="protein sequence ID" value="KXT51659.1"/>
    <property type="molecule type" value="Genomic_DNA"/>
</dbReference>
<reference evidence="2 3" key="1">
    <citation type="submission" date="2016-02" db="EMBL/GenBank/DDBJ databases">
        <authorList>
            <person name="Wen L."/>
            <person name="He K."/>
            <person name="Yang H."/>
        </authorList>
    </citation>
    <scope>NUCLEOTIDE SEQUENCE [LARGE SCALE GENOMIC DNA]</scope>
    <source>
        <strain evidence="2 3">KLE1704</strain>
    </source>
</reference>
<sequence>MKKILLAAVAALAIVGCTQNEEIEKAGEKAEINFSTVVKGSTKALITTTENFSTFTVCGYKTSGDMSTETQLVAGFMDNEEFTGGPDWTHSTTFYWPISGSVQFFATSPQQSLTLPKGYPAFTYSINDDIKLQEDLVAASVTNKNKESGDIVLPFKHLLTQVNFTIKGNTPDFTYKVSKIILKGVKKTGTFKFSDGTTSVGEWTLDAATADYTYTPDSPVTVVTATDGTGEKSFETSGNALFMLMPQDLSGGNIALDITYTAAPTNKVTEYTFNDTKTVTLKGAWNQATNIRYTLELTSDATPIKFGTPSVGGWTDETGTTEPATPTTPDA</sequence>